<keyword evidence="1" id="KW-1133">Transmembrane helix</keyword>
<gene>
    <name evidence="3" type="ORF">WMO38_11005</name>
</gene>
<dbReference type="EMBL" id="JBBMES010000013">
    <property type="protein sequence ID" value="MEQ2535644.1"/>
    <property type="molecule type" value="Genomic_DNA"/>
</dbReference>
<dbReference type="Pfam" id="PF01522">
    <property type="entry name" value="Polysacc_deac_1"/>
    <property type="match status" value="1"/>
</dbReference>
<dbReference type="CDD" id="cd10917">
    <property type="entry name" value="CE4_NodB_like_6s_7s"/>
    <property type="match status" value="1"/>
</dbReference>
<keyword evidence="1" id="KW-0472">Membrane</keyword>
<dbReference type="Proteomes" id="UP001480973">
    <property type="component" value="Unassembled WGS sequence"/>
</dbReference>
<dbReference type="InterPro" id="IPR002509">
    <property type="entry name" value="NODB_dom"/>
</dbReference>
<reference evidence="3 4" key="1">
    <citation type="submission" date="2024-03" db="EMBL/GenBank/DDBJ databases">
        <title>Human intestinal bacterial collection.</title>
        <authorList>
            <person name="Pauvert C."/>
            <person name="Hitch T.C.A."/>
            <person name="Clavel T."/>
        </authorList>
    </citation>
    <scope>NUCLEOTIDE SEQUENCE [LARGE SCALE GENOMIC DNA]</scope>
    <source>
        <strain evidence="3 4">CLA-JM-H10</strain>
    </source>
</reference>
<feature type="transmembrane region" description="Helical" evidence="1">
    <location>
        <begin position="6"/>
        <end position="24"/>
    </location>
</feature>
<comment type="caution">
    <text evidence="3">The sequence shown here is derived from an EMBL/GenBank/DDBJ whole genome shotgun (WGS) entry which is preliminary data.</text>
</comment>
<accession>A0ABV1GQ68</accession>
<evidence type="ECO:0000256" key="1">
    <source>
        <dbReference type="SAM" id="Phobius"/>
    </source>
</evidence>
<name>A0ABV1GQ68_9FIRM</name>
<keyword evidence="1" id="KW-0812">Transmembrane</keyword>
<dbReference type="InterPro" id="IPR050248">
    <property type="entry name" value="Polysacc_deacetylase_ArnD"/>
</dbReference>
<dbReference type="PROSITE" id="PS51257">
    <property type="entry name" value="PROKAR_LIPOPROTEIN"/>
    <property type="match status" value="1"/>
</dbReference>
<sequence>MKKSIFQSIILLALIMVLACLFYLTPDKKSKNSHPVSSGSVSYIKPGSGIGGGDINGNAVAGKKSLPIYCVKHDDSEKCISISFDAAWGADDTIEILNTLDKYNVKATFFMTGGWVDSYPDMVKEICSRGHDLGNHSHNHKQMSKLSASEQKDEIMYVTDKVKELTGYDVFLFRPPYGDYNSTLINTVYGCNHYPIQWNVDSLDWRDYGVENIIKTVTNHKALGNGSIILMHNGAKYTAKALGTVIETLQSQGYTFIPISEMIIRDNFHMDGTGRQIAD</sequence>
<proteinExistence type="predicted"/>
<dbReference type="InterPro" id="IPR011330">
    <property type="entry name" value="Glyco_hydro/deAcase_b/a-brl"/>
</dbReference>
<evidence type="ECO:0000259" key="2">
    <source>
        <dbReference type="PROSITE" id="PS51677"/>
    </source>
</evidence>
<keyword evidence="4" id="KW-1185">Reference proteome</keyword>
<dbReference type="PANTHER" id="PTHR10587:SF128">
    <property type="entry name" value="POLYSACCHARIDE DEACETYLASE PDAB-RELATED"/>
    <property type="match status" value="1"/>
</dbReference>
<dbReference type="SUPFAM" id="SSF88713">
    <property type="entry name" value="Glycoside hydrolase/deacetylase"/>
    <property type="match status" value="1"/>
</dbReference>
<dbReference type="Gene3D" id="3.20.20.370">
    <property type="entry name" value="Glycoside hydrolase/deacetylase"/>
    <property type="match status" value="1"/>
</dbReference>
<protein>
    <submittedName>
        <fullName evidence="3">Polysaccharide deacetylase family protein</fullName>
    </submittedName>
</protein>
<dbReference type="PANTHER" id="PTHR10587">
    <property type="entry name" value="GLYCOSYL TRANSFERASE-RELATED"/>
    <property type="match status" value="1"/>
</dbReference>
<feature type="domain" description="NodB homology" evidence="2">
    <location>
        <begin position="78"/>
        <end position="257"/>
    </location>
</feature>
<dbReference type="PROSITE" id="PS51677">
    <property type="entry name" value="NODB"/>
    <property type="match status" value="1"/>
</dbReference>
<evidence type="ECO:0000313" key="3">
    <source>
        <dbReference type="EMBL" id="MEQ2535644.1"/>
    </source>
</evidence>
<evidence type="ECO:0000313" key="4">
    <source>
        <dbReference type="Proteomes" id="UP001480973"/>
    </source>
</evidence>
<organism evidence="3 4">
    <name type="scientific">Lachnospira intestinalis</name>
    <dbReference type="NCBI Taxonomy" id="3133158"/>
    <lineage>
        <taxon>Bacteria</taxon>
        <taxon>Bacillati</taxon>
        <taxon>Bacillota</taxon>
        <taxon>Clostridia</taxon>
        <taxon>Lachnospirales</taxon>
        <taxon>Lachnospiraceae</taxon>
        <taxon>Lachnospira</taxon>
    </lineage>
</organism>